<accession>A0A6F9EJ53</accession>
<dbReference type="EMBL" id="LR792683">
    <property type="protein sequence ID" value="CAB3396324.1"/>
    <property type="molecule type" value="Genomic_DNA"/>
</dbReference>
<proteinExistence type="predicted"/>
<evidence type="ECO:0000313" key="3">
    <source>
        <dbReference type="Proteomes" id="UP000502196"/>
    </source>
</evidence>
<protein>
    <submittedName>
        <fullName evidence="2">Uncharacterized protein</fullName>
    </submittedName>
</protein>
<evidence type="ECO:0000256" key="1">
    <source>
        <dbReference type="SAM" id="MobiDB-lite"/>
    </source>
</evidence>
<feature type="region of interest" description="Disordered" evidence="1">
    <location>
        <begin position="1"/>
        <end position="47"/>
    </location>
</feature>
<organism evidence="2 3">
    <name type="scientific">Kyrpidia spormannii</name>
    <dbReference type="NCBI Taxonomy" id="2055160"/>
    <lineage>
        <taxon>Bacteria</taxon>
        <taxon>Bacillati</taxon>
        <taxon>Bacillota</taxon>
        <taxon>Bacilli</taxon>
        <taxon>Bacillales</taxon>
        <taxon>Alicyclobacillaceae</taxon>
        <taxon>Kyrpidia</taxon>
    </lineage>
</organism>
<name>A0A6F9EJ53_9BACL</name>
<sequence length="47" mass="5133">MQETHHPEGTDGRRGVEGSLDGTTAAAPGRESLFARAWKAKPWTRPD</sequence>
<gene>
    <name evidence="2" type="ORF">COOX1_3570</name>
</gene>
<dbReference type="AlphaFoldDB" id="A0A6F9EJ53"/>
<dbReference type="Proteomes" id="UP000502196">
    <property type="component" value="Chromosome"/>
</dbReference>
<feature type="compositionally biased region" description="Basic and acidic residues" evidence="1">
    <location>
        <begin position="1"/>
        <end position="16"/>
    </location>
</feature>
<reference evidence="2 3" key="1">
    <citation type="submission" date="2020-04" db="EMBL/GenBank/DDBJ databases">
        <authorList>
            <person name="Hogendoorn C."/>
        </authorList>
    </citation>
    <scope>NUCLEOTIDE SEQUENCE [LARGE SCALE GENOMIC DNA]</scope>
    <source>
        <strain evidence="2">COOX1</strain>
    </source>
</reference>
<evidence type="ECO:0000313" key="2">
    <source>
        <dbReference type="EMBL" id="CAB3396324.1"/>
    </source>
</evidence>